<dbReference type="EMBL" id="JANBPU010000010">
    <property type="protein sequence ID" value="KAJ1920730.1"/>
    <property type="molecule type" value="Genomic_DNA"/>
</dbReference>
<evidence type="ECO:0000256" key="1">
    <source>
        <dbReference type="ARBA" id="ARBA00004604"/>
    </source>
</evidence>
<dbReference type="Gene3D" id="2.40.50.100">
    <property type="match status" value="1"/>
</dbReference>
<evidence type="ECO:0000259" key="5">
    <source>
        <dbReference type="Pfam" id="PF14382"/>
    </source>
</evidence>
<evidence type="ECO:0000256" key="3">
    <source>
        <dbReference type="ARBA" id="ARBA00022835"/>
    </source>
</evidence>
<sequence length="188" mass="20831">MADQVVTPGRRLGSLQDLEPGYGTYVRNGMIFSSVLGIKKTSKSEDTSKKNMVYVEHNRDKNVVPDVGSEVIGQVTKISSQYAAVAIMMVGTAICREDFRGDIRIQDVRATEKDKVQIHTSFRPGDIIRAEVISLGDQRSYYLSTAKNEYGVIFATSSSGNTMLPISWQEMQDPITGEVVNRKCAKPF</sequence>
<keyword evidence="7" id="KW-1185">Reference proteome</keyword>
<gene>
    <name evidence="6" type="ORF">H4219_001129</name>
</gene>
<dbReference type="OrthoDB" id="440760at2759"/>
<comment type="subcellular location">
    <subcellularLocation>
        <location evidence="1">Nucleus</location>
        <location evidence="1">Nucleolus</location>
    </subcellularLocation>
</comment>
<feature type="domain" description="Exosome complex component N-terminal" evidence="5">
    <location>
        <begin position="5"/>
        <end position="40"/>
    </location>
</feature>
<dbReference type="GO" id="GO:0000176">
    <property type="term" value="C:nuclear exosome (RNase complex)"/>
    <property type="evidence" value="ECO:0007669"/>
    <property type="project" value="TreeGrafter"/>
</dbReference>
<dbReference type="InterPro" id="IPR012340">
    <property type="entry name" value="NA-bd_OB-fold"/>
</dbReference>
<dbReference type="AlphaFoldDB" id="A0A9W8A911"/>
<dbReference type="GO" id="GO:0005730">
    <property type="term" value="C:nucleolus"/>
    <property type="evidence" value="ECO:0007669"/>
    <property type="project" value="UniProtKB-SubCell"/>
</dbReference>
<evidence type="ECO:0000256" key="2">
    <source>
        <dbReference type="ARBA" id="ARBA00022490"/>
    </source>
</evidence>
<dbReference type="FunFam" id="2.40.50.140:FF:000223">
    <property type="entry name" value="Chromosome 1, whole genome shotgun sequence"/>
    <property type="match status" value="1"/>
</dbReference>
<proteinExistence type="predicted"/>
<keyword evidence="3" id="KW-0271">Exosome</keyword>
<keyword evidence="2" id="KW-0963">Cytoplasm</keyword>
<evidence type="ECO:0008006" key="8">
    <source>
        <dbReference type="Google" id="ProtNLM"/>
    </source>
</evidence>
<dbReference type="GO" id="GO:0005737">
    <property type="term" value="C:cytoplasm"/>
    <property type="evidence" value="ECO:0007669"/>
    <property type="project" value="TreeGrafter"/>
</dbReference>
<dbReference type="GO" id="GO:0003723">
    <property type="term" value="F:RNA binding"/>
    <property type="evidence" value="ECO:0007669"/>
    <property type="project" value="InterPro"/>
</dbReference>
<evidence type="ECO:0000259" key="4">
    <source>
        <dbReference type="Pfam" id="PF10447"/>
    </source>
</evidence>
<dbReference type="Proteomes" id="UP001150538">
    <property type="component" value="Unassembled WGS sequence"/>
</dbReference>
<organism evidence="6 7">
    <name type="scientific">Mycoemilia scoparia</name>
    <dbReference type="NCBI Taxonomy" id="417184"/>
    <lineage>
        <taxon>Eukaryota</taxon>
        <taxon>Fungi</taxon>
        <taxon>Fungi incertae sedis</taxon>
        <taxon>Zoopagomycota</taxon>
        <taxon>Kickxellomycotina</taxon>
        <taxon>Kickxellomycetes</taxon>
        <taxon>Kickxellales</taxon>
        <taxon>Kickxellaceae</taxon>
        <taxon>Mycoemilia</taxon>
    </lineage>
</organism>
<dbReference type="Pfam" id="PF10447">
    <property type="entry name" value="EXOSC1"/>
    <property type="match status" value="1"/>
</dbReference>
<dbReference type="InterPro" id="IPR025721">
    <property type="entry name" value="Exosome_cplx_N_dom"/>
</dbReference>
<dbReference type="InterPro" id="IPR039771">
    <property type="entry name" value="Csl4"/>
</dbReference>
<dbReference type="SUPFAM" id="SSF110324">
    <property type="entry name" value="Ribosomal L27 protein-like"/>
    <property type="match status" value="1"/>
</dbReference>
<accession>A0A9W8A911</accession>
<protein>
    <recommendedName>
        <fullName evidence="8">S1 motif domain-containing protein</fullName>
    </recommendedName>
</protein>
<dbReference type="Gene3D" id="2.40.50.140">
    <property type="entry name" value="Nucleic acid-binding proteins"/>
    <property type="match status" value="1"/>
</dbReference>
<dbReference type="PANTHER" id="PTHR12686:SF8">
    <property type="entry name" value="EXOSOME COMPLEX COMPONENT CSL4"/>
    <property type="match status" value="1"/>
</dbReference>
<dbReference type="Pfam" id="PF14382">
    <property type="entry name" value="ECR1_N"/>
    <property type="match status" value="1"/>
</dbReference>
<evidence type="ECO:0000313" key="7">
    <source>
        <dbReference type="Proteomes" id="UP001150538"/>
    </source>
</evidence>
<reference evidence="6" key="1">
    <citation type="submission" date="2022-07" db="EMBL/GenBank/DDBJ databases">
        <title>Phylogenomic reconstructions and comparative analyses of Kickxellomycotina fungi.</title>
        <authorList>
            <person name="Reynolds N.K."/>
            <person name="Stajich J.E."/>
            <person name="Barry K."/>
            <person name="Grigoriev I.V."/>
            <person name="Crous P."/>
            <person name="Smith M.E."/>
        </authorList>
    </citation>
    <scope>NUCLEOTIDE SEQUENCE</scope>
    <source>
        <strain evidence="6">NBRC 100468</strain>
    </source>
</reference>
<dbReference type="PANTHER" id="PTHR12686">
    <property type="entry name" value="3'-5' EXORIBONUCLEASE CSL4-RELATED"/>
    <property type="match status" value="1"/>
</dbReference>
<dbReference type="SUPFAM" id="SSF50249">
    <property type="entry name" value="Nucleic acid-binding proteins"/>
    <property type="match status" value="1"/>
</dbReference>
<feature type="domain" description="Exosome complex component CSL4 C-terminal" evidence="4">
    <location>
        <begin position="97"/>
        <end position="135"/>
    </location>
</feature>
<dbReference type="GO" id="GO:0006396">
    <property type="term" value="P:RNA processing"/>
    <property type="evidence" value="ECO:0007669"/>
    <property type="project" value="InterPro"/>
</dbReference>
<dbReference type="CDD" id="cd05791">
    <property type="entry name" value="S1_CSL4"/>
    <property type="match status" value="1"/>
</dbReference>
<comment type="caution">
    <text evidence="6">The sequence shown here is derived from an EMBL/GenBank/DDBJ whole genome shotgun (WGS) entry which is preliminary data.</text>
</comment>
<name>A0A9W8A911_9FUNG</name>
<dbReference type="InterPro" id="IPR019495">
    <property type="entry name" value="EXOSC1_C"/>
</dbReference>
<evidence type="ECO:0000313" key="6">
    <source>
        <dbReference type="EMBL" id="KAJ1920730.1"/>
    </source>
</evidence>